<feature type="region of interest" description="Disordered" evidence="1">
    <location>
        <begin position="94"/>
        <end position="114"/>
    </location>
</feature>
<evidence type="ECO:0000259" key="2">
    <source>
        <dbReference type="Pfam" id="PF08639"/>
    </source>
</evidence>
<protein>
    <recommendedName>
        <fullName evidence="2">DNA replication regulator Sld3 C-terminal domain-containing protein</fullName>
    </recommendedName>
</protein>
<dbReference type="PANTHER" id="PTHR28067:SF1">
    <property type="entry name" value="DNA REPLICATION REGULATOR SLD3"/>
    <property type="match status" value="1"/>
</dbReference>
<dbReference type="AlphaFoldDB" id="A0A4S4MNT3"/>
<dbReference type="InterPro" id="IPR042511">
    <property type="entry name" value="Sld3"/>
</dbReference>
<feature type="region of interest" description="Disordered" evidence="1">
    <location>
        <begin position="207"/>
        <end position="369"/>
    </location>
</feature>
<proteinExistence type="predicted"/>
<feature type="compositionally biased region" description="Basic and acidic residues" evidence="1">
    <location>
        <begin position="147"/>
        <end position="157"/>
    </location>
</feature>
<evidence type="ECO:0000313" key="3">
    <source>
        <dbReference type="EMBL" id="THH26878.1"/>
    </source>
</evidence>
<feature type="compositionally biased region" description="Polar residues" evidence="1">
    <location>
        <begin position="350"/>
        <end position="363"/>
    </location>
</feature>
<feature type="region of interest" description="Disordered" evidence="1">
    <location>
        <begin position="404"/>
        <end position="444"/>
    </location>
</feature>
<gene>
    <name evidence="3" type="ORF">EUX98_g7310</name>
</gene>
<feature type="region of interest" description="Disordered" evidence="1">
    <location>
        <begin position="147"/>
        <end position="172"/>
    </location>
</feature>
<dbReference type="OrthoDB" id="3003917at2759"/>
<evidence type="ECO:0000313" key="4">
    <source>
        <dbReference type="Proteomes" id="UP000308730"/>
    </source>
</evidence>
<name>A0A4S4MNT3_9APHY</name>
<dbReference type="Gene3D" id="1.20.58.2130">
    <property type="match status" value="1"/>
</dbReference>
<feature type="compositionally biased region" description="Basic and acidic residues" evidence="1">
    <location>
        <begin position="317"/>
        <end position="337"/>
    </location>
</feature>
<feature type="domain" description="DNA replication regulator Sld3 C-terminal" evidence="2">
    <location>
        <begin position="23"/>
        <end position="305"/>
    </location>
</feature>
<sequence length="444" mass="49444">MSPVLLTARSSAQKYQSRIPHLLSDEDVVPDEEANILWYAYKFAKADDDHAEQDQEAEEKWKASWLDRLERREVMIQILLYSVLLSLSEPPKDDETFGDPTLLTSPKKRKKASTPLEPTLPYELLEDRLEGFMDKLSMWQLTDALEKAQRPNVDHNKQTLPNSKGKGKQTDEHDRMQVFCEDVVEPFFKSTLPSYCAMLRSKVFPQSPFSDESDGSSSPPPTHQNKRAKTSTSSSRRTSPRPKTKSQSRPLERTRSLSVTLEEERERSRSQSIGPGNVRKRVLTREVSMSTVFKPKPAKPKAQVPAEKKPSVTTQKDQPRRNDLTSEKQTGDKDKGRTLVTATPVKPKNKSAQLGSRAGSSTAGGKLPALSVGMSQAVEMGTIKEDEEDDEWMLASSPDVLLLTSSSGKEDWDSVDDDEAPADGQDSGTKVLTVGTPKKSTRGA</sequence>
<dbReference type="Proteomes" id="UP000308730">
    <property type="component" value="Unassembled WGS sequence"/>
</dbReference>
<dbReference type="InterPro" id="IPR013948">
    <property type="entry name" value="DNA_replication_reg_Sld3_C"/>
</dbReference>
<evidence type="ECO:0000256" key="1">
    <source>
        <dbReference type="SAM" id="MobiDB-lite"/>
    </source>
</evidence>
<dbReference type="EMBL" id="SGPM01000301">
    <property type="protein sequence ID" value="THH26878.1"/>
    <property type="molecule type" value="Genomic_DNA"/>
</dbReference>
<reference evidence="3 4" key="1">
    <citation type="submission" date="2019-02" db="EMBL/GenBank/DDBJ databases">
        <title>Genome sequencing of the rare red list fungi Antrodiella citrinella (Flaviporus citrinellus).</title>
        <authorList>
            <person name="Buettner E."/>
            <person name="Kellner H."/>
        </authorList>
    </citation>
    <scope>NUCLEOTIDE SEQUENCE [LARGE SCALE GENOMIC DNA]</scope>
    <source>
        <strain evidence="3 4">DSM 108506</strain>
    </source>
</reference>
<organism evidence="3 4">
    <name type="scientific">Antrodiella citrinella</name>
    <dbReference type="NCBI Taxonomy" id="2447956"/>
    <lineage>
        <taxon>Eukaryota</taxon>
        <taxon>Fungi</taxon>
        <taxon>Dikarya</taxon>
        <taxon>Basidiomycota</taxon>
        <taxon>Agaricomycotina</taxon>
        <taxon>Agaricomycetes</taxon>
        <taxon>Polyporales</taxon>
        <taxon>Steccherinaceae</taxon>
        <taxon>Antrodiella</taxon>
    </lineage>
</organism>
<dbReference type="Pfam" id="PF08639">
    <property type="entry name" value="Sld3_STD"/>
    <property type="match status" value="1"/>
</dbReference>
<dbReference type="PANTHER" id="PTHR28067">
    <property type="entry name" value="DNA REPLICATION REGULATOR SLD3"/>
    <property type="match status" value="1"/>
</dbReference>
<accession>A0A4S4MNT3</accession>
<dbReference type="GO" id="GO:0006270">
    <property type="term" value="P:DNA replication initiation"/>
    <property type="evidence" value="ECO:0007669"/>
    <property type="project" value="InterPro"/>
</dbReference>
<keyword evidence="4" id="KW-1185">Reference proteome</keyword>
<dbReference type="GO" id="GO:0031261">
    <property type="term" value="C:DNA replication preinitiation complex"/>
    <property type="evidence" value="ECO:0007669"/>
    <property type="project" value="TreeGrafter"/>
</dbReference>
<comment type="caution">
    <text evidence="3">The sequence shown here is derived from an EMBL/GenBank/DDBJ whole genome shotgun (WGS) entry which is preliminary data.</text>
</comment>